<evidence type="ECO:0000313" key="3">
    <source>
        <dbReference type="EMBL" id="KAF4147627.1"/>
    </source>
</evidence>
<dbReference type="Proteomes" id="UP000704712">
    <property type="component" value="Unassembled WGS sequence"/>
</dbReference>
<proteinExistence type="predicted"/>
<reference evidence="2" key="1">
    <citation type="submission" date="2020-04" db="EMBL/GenBank/DDBJ databases">
        <title>Hybrid Assembly of Korean Phytophthora infestans isolates.</title>
        <authorList>
            <person name="Prokchorchik M."/>
            <person name="Lee Y."/>
            <person name="Seo J."/>
            <person name="Cho J.-H."/>
            <person name="Park Y.-E."/>
            <person name="Jang D.-C."/>
            <person name="Im J.-S."/>
            <person name="Choi J.-G."/>
            <person name="Park H.-J."/>
            <person name="Lee G.-B."/>
            <person name="Lee Y.-G."/>
            <person name="Hong S.-Y."/>
            <person name="Cho K."/>
            <person name="Sohn K.H."/>
        </authorList>
    </citation>
    <scope>NUCLEOTIDE SEQUENCE</scope>
    <source>
        <strain evidence="2">KR_1_A1</strain>
        <strain evidence="3">KR_2_A2</strain>
    </source>
</reference>
<accession>A0A833SNY2</accession>
<feature type="region of interest" description="Disordered" evidence="1">
    <location>
        <begin position="1"/>
        <end position="27"/>
    </location>
</feature>
<name>A0A833SNY2_PHYIN</name>
<evidence type="ECO:0000313" key="2">
    <source>
        <dbReference type="EMBL" id="KAF4036024.1"/>
    </source>
</evidence>
<dbReference type="EMBL" id="WSZM01000284">
    <property type="protein sequence ID" value="KAF4036024.1"/>
    <property type="molecule type" value="Genomic_DNA"/>
</dbReference>
<keyword evidence="4" id="KW-1185">Reference proteome</keyword>
<comment type="caution">
    <text evidence="2">The sequence shown here is derived from an EMBL/GenBank/DDBJ whole genome shotgun (WGS) entry which is preliminary data.</text>
</comment>
<gene>
    <name evidence="2" type="ORF">GN244_ATG11932</name>
    <name evidence="3" type="ORF">GN958_ATG03200</name>
</gene>
<dbReference type="Proteomes" id="UP000602510">
    <property type="component" value="Unassembled WGS sequence"/>
</dbReference>
<evidence type="ECO:0000256" key="1">
    <source>
        <dbReference type="SAM" id="MobiDB-lite"/>
    </source>
</evidence>
<evidence type="ECO:0000313" key="4">
    <source>
        <dbReference type="Proteomes" id="UP000602510"/>
    </source>
</evidence>
<feature type="region of interest" description="Disordered" evidence="1">
    <location>
        <begin position="43"/>
        <end position="79"/>
    </location>
</feature>
<protein>
    <submittedName>
        <fullName evidence="2">Uncharacterized protein</fullName>
    </submittedName>
</protein>
<feature type="compositionally biased region" description="Basic and acidic residues" evidence="1">
    <location>
        <begin position="62"/>
        <end position="79"/>
    </location>
</feature>
<organism evidence="2 4">
    <name type="scientific">Phytophthora infestans</name>
    <name type="common">Potato late blight agent</name>
    <name type="synonym">Botrytis infestans</name>
    <dbReference type="NCBI Taxonomy" id="4787"/>
    <lineage>
        <taxon>Eukaryota</taxon>
        <taxon>Sar</taxon>
        <taxon>Stramenopiles</taxon>
        <taxon>Oomycota</taxon>
        <taxon>Peronosporomycetes</taxon>
        <taxon>Peronosporales</taxon>
        <taxon>Peronosporaceae</taxon>
        <taxon>Phytophthora</taxon>
    </lineage>
</organism>
<dbReference type="EMBL" id="JAACNO010000425">
    <property type="protein sequence ID" value="KAF4147627.1"/>
    <property type="molecule type" value="Genomic_DNA"/>
</dbReference>
<dbReference type="AlphaFoldDB" id="A0A833SNY2"/>
<sequence>MGRAAGEDVVEAPEARQDASQASEGTEVRGALVCGGSGVYKEAPGSVQSGGDAACGESRALTADDDKKSGSDDMKRDRGRLARQVVIASRGMRHLV</sequence>